<dbReference type="InterPro" id="IPR001646">
    <property type="entry name" value="5peptide_repeat"/>
</dbReference>
<gene>
    <name evidence="1" type="ORF">S03H2_70930</name>
</gene>
<dbReference type="EMBL" id="BARU01047298">
    <property type="protein sequence ID" value="GAH98133.1"/>
    <property type="molecule type" value="Genomic_DNA"/>
</dbReference>
<feature type="non-terminal residue" evidence="1">
    <location>
        <position position="109"/>
    </location>
</feature>
<accession>X1LVH8</accession>
<sequence>PKSGEVFNSCIFHAPIEKKLGKEDELLEKFNEYYIRLIEESKKDKKIVLNCKGFIFPEVEDGYEFFSDKTISFPVDFSDAVFYGEVFFKNVKFLSLVSFENALFNGLHL</sequence>
<protein>
    <submittedName>
        <fullName evidence="1">Uncharacterized protein</fullName>
    </submittedName>
</protein>
<reference evidence="1" key="1">
    <citation type="journal article" date="2014" name="Front. Microbiol.">
        <title>High frequency of phylogenetically diverse reductive dehalogenase-homologous genes in deep subseafloor sedimentary metagenomes.</title>
        <authorList>
            <person name="Kawai M."/>
            <person name="Futagami T."/>
            <person name="Toyoda A."/>
            <person name="Takaki Y."/>
            <person name="Nishi S."/>
            <person name="Hori S."/>
            <person name="Arai W."/>
            <person name="Tsubouchi T."/>
            <person name="Morono Y."/>
            <person name="Uchiyama I."/>
            <person name="Ito T."/>
            <person name="Fujiyama A."/>
            <person name="Inagaki F."/>
            <person name="Takami H."/>
        </authorList>
    </citation>
    <scope>NUCLEOTIDE SEQUENCE</scope>
    <source>
        <strain evidence="1">Expedition CK06-06</strain>
    </source>
</reference>
<feature type="non-terminal residue" evidence="1">
    <location>
        <position position="1"/>
    </location>
</feature>
<proteinExistence type="predicted"/>
<organism evidence="1">
    <name type="scientific">marine sediment metagenome</name>
    <dbReference type="NCBI Taxonomy" id="412755"/>
    <lineage>
        <taxon>unclassified sequences</taxon>
        <taxon>metagenomes</taxon>
        <taxon>ecological metagenomes</taxon>
    </lineage>
</organism>
<comment type="caution">
    <text evidence="1">The sequence shown here is derived from an EMBL/GenBank/DDBJ whole genome shotgun (WGS) entry which is preliminary data.</text>
</comment>
<dbReference type="Pfam" id="PF13576">
    <property type="entry name" value="Pentapeptide_3"/>
    <property type="match status" value="1"/>
</dbReference>
<name>X1LVH8_9ZZZZ</name>
<dbReference type="AlphaFoldDB" id="X1LVH8"/>
<evidence type="ECO:0000313" key="1">
    <source>
        <dbReference type="EMBL" id="GAH98133.1"/>
    </source>
</evidence>